<gene>
    <name evidence="2" type="ORF">EZ437_14230</name>
</gene>
<evidence type="ECO:0000313" key="2">
    <source>
        <dbReference type="EMBL" id="TCD00379.1"/>
    </source>
</evidence>
<accession>A0A4R0NJJ1</accession>
<reference evidence="2 3" key="1">
    <citation type="submission" date="2019-02" db="EMBL/GenBank/DDBJ databases">
        <title>Pedobacter sp. RP-1-14 sp. nov., isolated from Arctic soil.</title>
        <authorList>
            <person name="Dahal R.H."/>
        </authorList>
    </citation>
    <scope>NUCLEOTIDE SEQUENCE [LARGE SCALE GENOMIC DNA]</scope>
    <source>
        <strain evidence="2 3">RP-1-14</strain>
    </source>
</reference>
<feature type="signal peptide" evidence="1">
    <location>
        <begin position="1"/>
        <end position="25"/>
    </location>
</feature>
<proteinExistence type="predicted"/>
<sequence length="178" mass="20112">MKNKRIVLSSLIFVMAVVVCLPVLAQQKKGAHKATFVGKWKLNKPKSDLTGPFPVCIFGEGDRMFSNTMTVAGNKGLLTVHVTSSSPEWEPVKRQEKLIFDGKEREATVFGRARDESTARWAHDGQTMIVTSLKSFYTKGKEPDIKVKEVWKLINDGKSISVQVNLRKEMRKLVYDKQ</sequence>
<feature type="chain" id="PRO_5020471960" description="Lipocalin-like protein" evidence="1">
    <location>
        <begin position="26"/>
        <end position="178"/>
    </location>
</feature>
<name>A0A4R0NJJ1_9SPHI</name>
<comment type="caution">
    <text evidence="2">The sequence shown here is derived from an EMBL/GenBank/DDBJ whole genome shotgun (WGS) entry which is preliminary data.</text>
</comment>
<dbReference type="Proteomes" id="UP000293347">
    <property type="component" value="Unassembled WGS sequence"/>
</dbReference>
<organism evidence="2 3">
    <name type="scientific">Pedobacter psychroterrae</name>
    <dbReference type="NCBI Taxonomy" id="2530453"/>
    <lineage>
        <taxon>Bacteria</taxon>
        <taxon>Pseudomonadati</taxon>
        <taxon>Bacteroidota</taxon>
        <taxon>Sphingobacteriia</taxon>
        <taxon>Sphingobacteriales</taxon>
        <taxon>Sphingobacteriaceae</taxon>
        <taxon>Pedobacter</taxon>
    </lineage>
</organism>
<dbReference type="AlphaFoldDB" id="A0A4R0NJJ1"/>
<keyword evidence="3" id="KW-1185">Reference proteome</keyword>
<evidence type="ECO:0008006" key="4">
    <source>
        <dbReference type="Google" id="ProtNLM"/>
    </source>
</evidence>
<evidence type="ECO:0000256" key="1">
    <source>
        <dbReference type="SAM" id="SignalP"/>
    </source>
</evidence>
<evidence type="ECO:0000313" key="3">
    <source>
        <dbReference type="Proteomes" id="UP000293347"/>
    </source>
</evidence>
<dbReference type="RefSeq" id="WP_131596728.1">
    <property type="nucleotide sequence ID" value="NZ_SJSL01000003.1"/>
</dbReference>
<protein>
    <recommendedName>
        <fullName evidence="4">Lipocalin-like protein</fullName>
    </recommendedName>
</protein>
<dbReference type="EMBL" id="SJSL01000003">
    <property type="protein sequence ID" value="TCD00379.1"/>
    <property type="molecule type" value="Genomic_DNA"/>
</dbReference>
<keyword evidence="1" id="KW-0732">Signal</keyword>
<dbReference type="OrthoDB" id="799853at2"/>